<evidence type="ECO:0000259" key="2">
    <source>
        <dbReference type="Pfam" id="PF14111"/>
    </source>
</evidence>
<dbReference type="PANTHER" id="PTHR31286">
    <property type="entry name" value="GLYCINE-RICH CELL WALL STRUCTURAL PROTEIN 1.8-LIKE"/>
    <property type="match status" value="1"/>
</dbReference>
<evidence type="ECO:0000259" key="3">
    <source>
        <dbReference type="Pfam" id="PF14392"/>
    </source>
</evidence>
<feature type="domain" description="DUF4283" evidence="2">
    <location>
        <begin position="8"/>
        <end position="71"/>
    </location>
</feature>
<dbReference type="GO" id="GO:0004519">
    <property type="term" value="F:endonuclease activity"/>
    <property type="evidence" value="ECO:0007669"/>
    <property type="project" value="UniProtKB-KW"/>
</dbReference>
<dbReference type="PANTHER" id="PTHR31286:SF167">
    <property type="entry name" value="OS09G0268800 PROTEIN"/>
    <property type="match status" value="1"/>
</dbReference>
<evidence type="ECO:0000256" key="1">
    <source>
        <dbReference type="SAM" id="MobiDB-lite"/>
    </source>
</evidence>
<organism evidence="4 5">
    <name type="scientific">Corchorus olitorius</name>
    <dbReference type="NCBI Taxonomy" id="93759"/>
    <lineage>
        <taxon>Eukaryota</taxon>
        <taxon>Viridiplantae</taxon>
        <taxon>Streptophyta</taxon>
        <taxon>Embryophyta</taxon>
        <taxon>Tracheophyta</taxon>
        <taxon>Spermatophyta</taxon>
        <taxon>Magnoliopsida</taxon>
        <taxon>eudicotyledons</taxon>
        <taxon>Gunneridae</taxon>
        <taxon>Pentapetalae</taxon>
        <taxon>rosids</taxon>
        <taxon>malvids</taxon>
        <taxon>Malvales</taxon>
        <taxon>Malvaceae</taxon>
        <taxon>Grewioideae</taxon>
        <taxon>Apeibeae</taxon>
        <taxon>Corchorus</taxon>
    </lineage>
</organism>
<dbReference type="InterPro" id="IPR036691">
    <property type="entry name" value="Endo/exonu/phosph_ase_sf"/>
</dbReference>
<keyword evidence="5" id="KW-1185">Reference proteome</keyword>
<gene>
    <name evidence="4" type="ORF">COLO4_37991</name>
</gene>
<sequence length="659" mass="75685">MFDIRVFSVSYLQNLVRREWRSTGAIQVVGRQGKLYTIFVENEADRNKIFQQGPYAFQGAFFVVDWWRTNSVLRQIVPDQVPLWLQLWDLPLEYQVPSIAQRMASLAGEVIDIDWMNVIPRNIRYMRVRIWIDPHKPLVSGTMLQMDDGRLTKITFSYERVCKICLKCGIIGHTTPHCPHDNMDIERVLNEQMRKIERRRGLHIFYDTQEIPSNSDDFDRPKQFRHHDFSPLPFEVPSAPTRSTMLVEEHGDWRDLDTRRNLFPMDFGLPNPDIAESSQMGALRTTTFTNQTPFSVTNTLATDREVIPPLDVSFNVPINNPLISEVAPDLNVLAALLPTDRTGTLQDIITVHARHVPATLDEWLLCREQLDENNPDLKLTATDGINGSSSFPQVPTTRVPQQPPPTIVSPQHSESLLHLDQTLTPSLSLNTEPPPTSFQPLPTIPTPNLETPFQPPNTQALSTETTPSFIQLNPVDTSDDTKRCFHVWESKERDLLHKMATQKMHNQQVKNLLPRNLEVLYANKNIIHAIVYLGSEKLFYLSAIYGHLVLHKRKQVWNQIKTLHQQVHDEEWLLVGDQVLTENDKFSFKGPSKLAGSEDLLECLNSCNLMDIPGSGQNFTWTNNRDEVDSVWEKLDRVFASISWLTKYDHVRVHNLPVL</sequence>
<proteinExistence type="predicted"/>
<protein>
    <submittedName>
        <fullName evidence="4">Endonuclease/exonuclease/phosphatase</fullName>
    </submittedName>
</protein>
<dbReference type="Pfam" id="PF14392">
    <property type="entry name" value="zf-CCHC_4"/>
    <property type="match status" value="1"/>
</dbReference>
<keyword evidence="4" id="KW-0378">Hydrolase</keyword>
<reference evidence="5" key="1">
    <citation type="submission" date="2013-09" db="EMBL/GenBank/DDBJ databases">
        <title>Corchorus olitorius genome sequencing.</title>
        <authorList>
            <person name="Alam M."/>
            <person name="Haque M.S."/>
            <person name="Islam M.S."/>
            <person name="Emdad E.M."/>
            <person name="Islam M.M."/>
            <person name="Ahmed B."/>
            <person name="Halim A."/>
            <person name="Hossen Q.M.M."/>
            <person name="Hossain M.Z."/>
            <person name="Ahmed R."/>
            <person name="Khan M.M."/>
            <person name="Islam R."/>
            <person name="Rashid M.M."/>
            <person name="Khan S.A."/>
            <person name="Rahman M.S."/>
            <person name="Alam M."/>
            <person name="Yahiya A.S."/>
            <person name="Khan M.S."/>
            <person name="Azam M.S."/>
            <person name="Haque T."/>
            <person name="Lashkar M.Z.H."/>
            <person name="Akhand A.I."/>
            <person name="Morshed G."/>
            <person name="Roy S."/>
            <person name="Uddin K.S."/>
            <person name="Rabeya T."/>
            <person name="Hossain A.S."/>
            <person name="Chowdhury A."/>
            <person name="Snigdha A.R."/>
            <person name="Mortoza M.S."/>
            <person name="Matin S.A."/>
            <person name="Hoque S.M.E."/>
            <person name="Islam M.K."/>
            <person name="Roy D.K."/>
            <person name="Haider R."/>
            <person name="Moosa M.M."/>
            <person name="Elias S.M."/>
            <person name="Hasan A.M."/>
            <person name="Jahan S."/>
            <person name="Shafiuddin M."/>
            <person name="Mahmood N."/>
            <person name="Shommy N.S."/>
        </authorList>
    </citation>
    <scope>NUCLEOTIDE SEQUENCE [LARGE SCALE GENOMIC DNA]</scope>
    <source>
        <strain evidence="5">cv. O-4</strain>
    </source>
</reference>
<dbReference type="Pfam" id="PF14111">
    <property type="entry name" value="DUF4283"/>
    <property type="match status" value="1"/>
</dbReference>
<dbReference type="InterPro" id="IPR025836">
    <property type="entry name" value="Zn_knuckle_CX2CX4HX4C"/>
</dbReference>
<feature type="domain" description="Zinc knuckle CX2CX4HX4C" evidence="3">
    <location>
        <begin position="132"/>
        <end position="179"/>
    </location>
</feature>
<dbReference type="Gene3D" id="3.60.10.10">
    <property type="entry name" value="Endonuclease/exonuclease/phosphatase"/>
    <property type="match status" value="1"/>
</dbReference>
<dbReference type="AlphaFoldDB" id="A0A1R3FXP5"/>
<dbReference type="Proteomes" id="UP000187203">
    <property type="component" value="Unassembled WGS sequence"/>
</dbReference>
<dbReference type="STRING" id="93759.A0A1R3FXP5"/>
<accession>A0A1R3FXP5</accession>
<dbReference type="InterPro" id="IPR040256">
    <property type="entry name" value="At4g02000-like"/>
</dbReference>
<comment type="caution">
    <text evidence="4">The sequence shown here is derived from an EMBL/GenBank/DDBJ whole genome shotgun (WGS) entry which is preliminary data.</text>
</comment>
<keyword evidence="4" id="KW-0540">Nuclease</keyword>
<dbReference type="OrthoDB" id="1690666at2759"/>
<feature type="region of interest" description="Disordered" evidence="1">
    <location>
        <begin position="386"/>
        <end position="410"/>
    </location>
</feature>
<evidence type="ECO:0000313" key="5">
    <source>
        <dbReference type="Proteomes" id="UP000187203"/>
    </source>
</evidence>
<dbReference type="SUPFAM" id="SSF56219">
    <property type="entry name" value="DNase I-like"/>
    <property type="match status" value="1"/>
</dbReference>
<evidence type="ECO:0000313" key="4">
    <source>
        <dbReference type="EMBL" id="OMO50603.1"/>
    </source>
</evidence>
<keyword evidence="4" id="KW-0255">Endonuclease</keyword>
<dbReference type="InterPro" id="IPR025558">
    <property type="entry name" value="DUF4283"/>
</dbReference>
<name>A0A1R3FXP5_9ROSI</name>
<dbReference type="EMBL" id="AWUE01024483">
    <property type="protein sequence ID" value="OMO50603.1"/>
    <property type="molecule type" value="Genomic_DNA"/>
</dbReference>